<proteinExistence type="predicted"/>
<evidence type="ECO:0000313" key="4">
    <source>
        <dbReference type="Proteomes" id="UP000008144"/>
    </source>
</evidence>
<dbReference type="AlphaFoldDB" id="F6S6F7"/>
<dbReference type="Ensembl" id="ENSCINT00000011311.3">
    <property type="protein sequence ID" value="ENSCINP00000011311.3"/>
    <property type="gene ID" value="ENSCING00000005477.3"/>
</dbReference>
<dbReference type="Proteomes" id="UP000008144">
    <property type="component" value="Chromosome 10"/>
</dbReference>
<dbReference type="OrthoDB" id="26525at2759"/>
<dbReference type="Pfam" id="PF13499">
    <property type="entry name" value="EF-hand_7"/>
    <property type="match status" value="1"/>
</dbReference>
<dbReference type="KEGG" id="cin:113474593"/>
<keyword evidence="4" id="KW-1185">Reference proteome</keyword>
<feature type="domain" description="EF-hand" evidence="2">
    <location>
        <begin position="51"/>
        <end position="86"/>
    </location>
</feature>
<dbReference type="SUPFAM" id="SSF47473">
    <property type="entry name" value="EF-hand"/>
    <property type="match status" value="1"/>
</dbReference>
<dbReference type="GeneID" id="113474593"/>
<evidence type="ECO:0000256" key="1">
    <source>
        <dbReference type="ARBA" id="ARBA00022837"/>
    </source>
</evidence>
<dbReference type="InParanoid" id="F6S6F7"/>
<dbReference type="PROSITE" id="PS50222">
    <property type="entry name" value="EF_HAND_2"/>
    <property type="match status" value="1"/>
</dbReference>
<keyword evidence="1" id="KW-0106">Calcium</keyword>
<organism evidence="3 4">
    <name type="scientific">Ciona intestinalis</name>
    <name type="common">Transparent sea squirt</name>
    <name type="synonym">Ascidia intestinalis</name>
    <dbReference type="NCBI Taxonomy" id="7719"/>
    <lineage>
        <taxon>Eukaryota</taxon>
        <taxon>Metazoa</taxon>
        <taxon>Chordata</taxon>
        <taxon>Tunicata</taxon>
        <taxon>Ascidiacea</taxon>
        <taxon>Phlebobranchia</taxon>
        <taxon>Cionidae</taxon>
        <taxon>Ciona</taxon>
    </lineage>
</organism>
<evidence type="ECO:0000313" key="3">
    <source>
        <dbReference type="Ensembl" id="ENSCINP00000011311.3"/>
    </source>
</evidence>
<dbReference type="GO" id="GO:0005509">
    <property type="term" value="F:calcium ion binding"/>
    <property type="evidence" value="ECO:0007669"/>
    <property type="project" value="InterPro"/>
</dbReference>
<dbReference type="CDD" id="cd00051">
    <property type="entry name" value="EFh"/>
    <property type="match status" value="1"/>
</dbReference>
<dbReference type="SMART" id="SM00054">
    <property type="entry name" value="EFh"/>
    <property type="match status" value="2"/>
</dbReference>
<protein>
    <submittedName>
        <fullName evidence="3">Calmodulin-like</fullName>
    </submittedName>
</protein>
<dbReference type="RefSeq" id="XP_026692148.1">
    <property type="nucleotide sequence ID" value="XM_026836347.1"/>
</dbReference>
<dbReference type="InterPro" id="IPR002048">
    <property type="entry name" value="EF_hand_dom"/>
</dbReference>
<reference evidence="3" key="3">
    <citation type="submission" date="2025-08" db="UniProtKB">
        <authorList>
            <consortium name="Ensembl"/>
        </authorList>
    </citation>
    <scope>IDENTIFICATION</scope>
</reference>
<gene>
    <name evidence="3" type="primary">LOC113474593</name>
</gene>
<dbReference type="PROSITE" id="PS00018">
    <property type="entry name" value="EF_HAND_1"/>
    <property type="match status" value="1"/>
</dbReference>
<accession>F6S6F7</accession>
<name>F6S6F7_CIOIN</name>
<reference evidence="3" key="4">
    <citation type="submission" date="2025-09" db="UniProtKB">
        <authorList>
            <consortium name="Ensembl"/>
        </authorList>
    </citation>
    <scope>IDENTIFICATION</scope>
</reference>
<dbReference type="InterPro" id="IPR011992">
    <property type="entry name" value="EF-hand-dom_pair"/>
</dbReference>
<reference evidence="3" key="2">
    <citation type="journal article" date="2008" name="Genome Biol.">
        <title>Improved genome assembly and evidence-based global gene model set for the chordate Ciona intestinalis: new insight into intron and operon populations.</title>
        <authorList>
            <person name="Satou Y."/>
            <person name="Mineta K."/>
            <person name="Ogasawara M."/>
            <person name="Sasakura Y."/>
            <person name="Shoguchi E."/>
            <person name="Ueno K."/>
            <person name="Yamada L."/>
            <person name="Matsumoto J."/>
            <person name="Wasserscheid J."/>
            <person name="Dewar K."/>
            <person name="Wiley G.B."/>
            <person name="Macmil S.L."/>
            <person name="Roe B.A."/>
            <person name="Zeller R.W."/>
            <person name="Hastings K.E."/>
            <person name="Lemaire P."/>
            <person name="Lindquist E."/>
            <person name="Endo T."/>
            <person name="Hotta K."/>
            <person name="Inaba K."/>
        </authorList>
    </citation>
    <scope>NUCLEOTIDE SEQUENCE [LARGE SCALE GENOMIC DNA]</scope>
    <source>
        <strain evidence="3">wild type</strain>
    </source>
</reference>
<sequence length="114" mass="12979">MANDSKSGVMSNLDKTMTETYKLFCKYDRDNSETLEVSELFLLLQDCKIPTSEAEVKKCLKAMDTNGDGVMDFMEFMTFLGMIYMIRLSNKTAIAKEIKNKAKPPPPIRKSSLY</sequence>
<dbReference type="HOGENOM" id="CLU_2120234_0_0_1"/>
<dbReference type="Gene3D" id="1.10.238.10">
    <property type="entry name" value="EF-hand"/>
    <property type="match status" value="1"/>
</dbReference>
<dbReference type="InterPro" id="IPR018247">
    <property type="entry name" value="EF_Hand_1_Ca_BS"/>
</dbReference>
<dbReference type="EMBL" id="EAAA01000584">
    <property type="status" value="NOT_ANNOTATED_CDS"/>
    <property type="molecule type" value="Genomic_DNA"/>
</dbReference>
<evidence type="ECO:0000259" key="2">
    <source>
        <dbReference type="PROSITE" id="PS50222"/>
    </source>
</evidence>
<reference evidence="4" key="1">
    <citation type="journal article" date="2002" name="Science">
        <title>The draft genome of Ciona intestinalis: insights into chordate and vertebrate origins.</title>
        <authorList>
            <person name="Dehal P."/>
            <person name="Satou Y."/>
            <person name="Campbell R.K."/>
            <person name="Chapman J."/>
            <person name="Degnan B."/>
            <person name="De Tomaso A."/>
            <person name="Davidson B."/>
            <person name="Di Gregorio A."/>
            <person name="Gelpke M."/>
            <person name="Goodstein D.M."/>
            <person name="Harafuji N."/>
            <person name="Hastings K.E."/>
            <person name="Ho I."/>
            <person name="Hotta K."/>
            <person name="Huang W."/>
            <person name="Kawashima T."/>
            <person name="Lemaire P."/>
            <person name="Martinez D."/>
            <person name="Meinertzhagen I.A."/>
            <person name="Necula S."/>
            <person name="Nonaka M."/>
            <person name="Putnam N."/>
            <person name="Rash S."/>
            <person name="Saiga H."/>
            <person name="Satake M."/>
            <person name="Terry A."/>
            <person name="Yamada L."/>
            <person name="Wang H.G."/>
            <person name="Awazu S."/>
            <person name="Azumi K."/>
            <person name="Boore J."/>
            <person name="Branno M."/>
            <person name="Chin-Bow S."/>
            <person name="DeSantis R."/>
            <person name="Doyle S."/>
            <person name="Francino P."/>
            <person name="Keys D.N."/>
            <person name="Haga S."/>
            <person name="Hayashi H."/>
            <person name="Hino K."/>
            <person name="Imai K.S."/>
            <person name="Inaba K."/>
            <person name="Kano S."/>
            <person name="Kobayashi K."/>
            <person name="Kobayashi M."/>
            <person name="Lee B.I."/>
            <person name="Makabe K.W."/>
            <person name="Manohar C."/>
            <person name="Matassi G."/>
            <person name="Medina M."/>
            <person name="Mochizuki Y."/>
            <person name="Mount S."/>
            <person name="Morishita T."/>
            <person name="Miura S."/>
            <person name="Nakayama A."/>
            <person name="Nishizaka S."/>
            <person name="Nomoto H."/>
            <person name="Ohta F."/>
            <person name="Oishi K."/>
            <person name="Rigoutsos I."/>
            <person name="Sano M."/>
            <person name="Sasaki A."/>
            <person name="Sasakura Y."/>
            <person name="Shoguchi E."/>
            <person name="Shin-i T."/>
            <person name="Spagnuolo A."/>
            <person name="Stainier D."/>
            <person name="Suzuki M.M."/>
            <person name="Tassy O."/>
            <person name="Takatori N."/>
            <person name="Tokuoka M."/>
            <person name="Yagi K."/>
            <person name="Yoshizaki F."/>
            <person name="Wada S."/>
            <person name="Zhang C."/>
            <person name="Hyatt P.D."/>
            <person name="Larimer F."/>
            <person name="Detter C."/>
            <person name="Doggett N."/>
            <person name="Glavina T."/>
            <person name="Hawkins T."/>
            <person name="Richardson P."/>
            <person name="Lucas S."/>
            <person name="Kohara Y."/>
            <person name="Levine M."/>
            <person name="Satoh N."/>
            <person name="Rokhsar D.S."/>
        </authorList>
    </citation>
    <scope>NUCLEOTIDE SEQUENCE [LARGE SCALE GENOMIC DNA]</scope>
</reference>